<gene>
    <name evidence="4" type="ORF">MHA02_37060</name>
</gene>
<dbReference type="PROSITE" id="PS01173">
    <property type="entry name" value="LIPASE_GDXG_HIS"/>
    <property type="match status" value="1"/>
</dbReference>
<dbReference type="SUPFAM" id="SSF53474">
    <property type="entry name" value="alpha/beta-Hydrolases"/>
    <property type="match status" value="1"/>
</dbReference>
<dbReference type="OrthoDB" id="9806180at2"/>
<dbReference type="Pfam" id="PF07859">
    <property type="entry name" value="Abhydrolase_3"/>
    <property type="match status" value="1"/>
</dbReference>
<comment type="similarity">
    <text evidence="1">Belongs to the 'GDXG' lipolytic enzyme family.</text>
</comment>
<feature type="domain" description="Alpha/beta hydrolase fold-3" evidence="3">
    <location>
        <begin position="73"/>
        <end position="269"/>
    </location>
</feature>
<dbReference type="Proteomes" id="UP000321258">
    <property type="component" value="Unassembled WGS sequence"/>
</dbReference>
<evidence type="ECO:0000313" key="4">
    <source>
        <dbReference type="EMBL" id="GEP01319.1"/>
    </source>
</evidence>
<dbReference type="PANTHER" id="PTHR48081:SF30">
    <property type="entry name" value="ACETYL-HYDROLASE LIPR-RELATED"/>
    <property type="match status" value="1"/>
</dbReference>
<evidence type="ECO:0000256" key="2">
    <source>
        <dbReference type="ARBA" id="ARBA00022801"/>
    </source>
</evidence>
<sequence length="306" mass="32899">MASLRAHLFDLVVRFSVKRRLGHAPDIARIRAVFDQNGLKPSPSATFDAGSLGGVPGEWVRPRKLPEAQRPRLLYLHGGGFVGGSPSTHRTITAALARANFCVFAPEYRLAPEHPFPAALDDVVAAWTALSQDGPAAVAGDSAGGNLALALIVEARRRGLKLPTAAALFSPACDFLSRGASFQTNIRRDAMFRPDCLASLVPAYLGDADPRDPRISPVEADFAGFPPLLLHAAERELMRDDCVALAEKARAAGVRVELALWPVVPHAWQLADNYVPEARRSIETAATFLHRELTDAAAEAAREPVP</sequence>
<accession>A0A512IUK3</accession>
<dbReference type="InterPro" id="IPR050300">
    <property type="entry name" value="GDXG_lipolytic_enzyme"/>
</dbReference>
<evidence type="ECO:0000256" key="1">
    <source>
        <dbReference type="ARBA" id="ARBA00010515"/>
    </source>
</evidence>
<evidence type="ECO:0000313" key="5">
    <source>
        <dbReference type="Proteomes" id="UP000321258"/>
    </source>
</evidence>
<dbReference type="PANTHER" id="PTHR48081">
    <property type="entry name" value="AB HYDROLASE SUPERFAMILY PROTEIN C4A8.06C"/>
    <property type="match status" value="1"/>
</dbReference>
<dbReference type="InterPro" id="IPR013094">
    <property type="entry name" value="AB_hydrolase_3"/>
</dbReference>
<dbReference type="RefSeq" id="WP_147081508.1">
    <property type="nucleotide sequence ID" value="NZ_BJZT01000041.1"/>
</dbReference>
<dbReference type="EMBL" id="BJZT01000041">
    <property type="protein sequence ID" value="GEP01319.1"/>
    <property type="molecule type" value="Genomic_DNA"/>
</dbReference>
<dbReference type="Gene3D" id="3.40.50.1820">
    <property type="entry name" value="alpha/beta hydrolase"/>
    <property type="match status" value="1"/>
</dbReference>
<keyword evidence="2 4" id="KW-0378">Hydrolase</keyword>
<keyword evidence="5" id="KW-1185">Reference proteome</keyword>
<dbReference type="GO" id="GO:0004806">
    <property type="term" value="F:triacylglycerol lipase activity"/>
    <property type="evidence" value="ECO:0007669"/>
    <property type="project" value="TreeGrafter"/>
</dbReference>
<dbReference type="AlphaFoldDB" id="A0A512IUK3"/>
<dbReference type="InterPro" id="IPR029058">
    <property type="entry name" value="AB_hydrolase_fold"/>
</dbReference>
<name>A0A512IUK3_9HYPH</name>
<dbReference type="InterPro" id="IPR002168">
    <property type="entry name" value="Lipase_GDXG_HIS_AS"/>
</dbReference>
<reference evidence="4 5" key="1">
    <citation type="submission" date="2019-07" db="EMBL/GenBank/DDBJ databases">
        <title>Whole genome shotgun sequence of Methylobacterium haplocladii NBRC 107714.</title>
        <authorList>
            <person name="Hosoyama A."/>
            <person name="Uohara A."/>
            <person name="Ohji S."/>
            <person name="Ichikawa N."/>
        </authorList>
    </citation>
    <scope>NUCLEOTIDE SEQUENCE [LARGE SCALE GENOMIC DNA]</scope>
    <source>
        <strain evidence="4 5">NBRC 107714</strain>
    </source>
</reference>
<organism evidence="4 5">
    <name type="scientific">Methylobacterium haplocladii</name>
    <dbReference type="NCBI Taxonomy" id="1176176"/>
    <lineage>
        <taxon>Bacteria</taxon>
        <taxon>Pseudomonadati</taxon>
        <taxon>Pseudomonadota</taxon>
        <taxon>Alphaproteobacteria</taxon>
        <taxon>Hyphomicrobiales</taxon>
        <taxon>Methylobacteriaceae</taxon>
        <taxon>Methylobacterium</taxon>
    </lineage>
</organism>
<evidence type="ECO:0000259" key="3">
    <source>
        <dbReference type="Pfam" id="PF07859"/>
    </source>
</evidence>
<proteinExistence type="inferred from homology"/>
<protein>
    <submittedName>
        <fullName evidence="4">Hydrolase</fullName>
    </submittedName>
</protein>
<comment type="caution">
    <text evidence="4">The sequence shown here is derived from an EMBL/GenBank/DDBJ whole genome shotgun (WGS) entry which is preliminary data.</text>
</comment>